<dbReference type="EMBL" id="CP098828">
    <property type="protein sequence ID" value="XBO76072.1"/>
    <property type="molecule type" value="Genomic_DNA"/>
</dbReference>
<organism evidence="1">
    <name type="scientific">Halomonas sp. H10-59</name>
    <dbReference type="NCBI Taxonomy" id="2950874"/>
    <lineage>
        <taxon>Bacteria</taxon>
        <taxon>Pseudomonadati</taxon>
        <taxon>Pseudomonadota</taxon>
        <taxon>Gammaproteobacteria</taxon>
        <taxon>Oceanospirillales</taxon>
        <taxon>Halomonadaceae</taxon>
        <taxon>Halomonas</taxon>
    </lineage>
</organism>
<sequence length="99" mass="10632">MAKHLENGLCLTETECLLIDPSSDPETLYDSAEQRLDAVKDLMFTLSSLDGRHGALEVTDIANLAGVSRILLADASDLLVAARRQAMKKSPRRAGGGHV</sequence>
<proteinExistence type="predicted"/>
<reference evidence="1" key="1">
    <citation type="submission" date="2022-06" db="EMBL/GenBank/DDBJ databases">
        <title>A novel DMS-producing enzyme.</title>
        <authorList>
            <person name="Zhang Y."/>
        </authorList>
    </citation>
    <scope>NUCLEOTIDE SEQUENCE</scope>
    <source>
        <strain evidence="1">H10-59</strain>
    </source>
</reference>
<protein>
    <submittedName>
        <fullName evidence="1">Uncharacterized protein</fullName>
    </submittedName>
</protein>
<dbReference type="RefSeq" id="WP_287162933.1">
    <property type="nucleotide sequence ID" value="NZ_CP098828.1"/>
</dbReference>
<dbReference type="AlphaFoldDB" id="A0AAU7KX84"/>
<gene>
    <name evidence="1" type="ORF">NFG57_04650</name>
</gene>
<accession>A0AAU7KX84</accession>
<evidence type="ECO:0000313" key="1">
    <source>
        <dbReference type="EMBL" id="XBO76072.1"/>
    </source>
</evidence>
<name>A0AAU7KX84_9GAMM</name>